<comment type="caution">
    <text evidence="1">The sequence shown here is derived from an EMBL/GenBank/DDBJ whole genome shotgun (WGS) entry which is preliminary data.</text>
</comment>
<evidence type="ECO:0000313" key="1">
    <source>
        <dbReference type="EMBL" id="KAG7387970.1"/>
    </source>
</evidence>
<reference evidence="1" key="1">
    <citation type="submission" date="2021-02" db="EMBL/GenBank/DDBJ databases">
        <authorList>
            <person name="Palmer J.M."/>
        </authorList>
    </citation>
    <scope>NUCLEOTIDE SEQUENCE</scope>
    <source>
        <strain evidence="1">SCRP23</strain>
    </source>
</reference>
<organism evidence="1 2">
    <name type="scientific">Phytophthora boehmeriae</name>
    <dbReference type="NCBI Taxonomy" id="109152"/>
    <lineage>
        <taxon>Eukaryota</taxon>
        <taxon>Sar</taxon>
        <taxon>Stramenopiles</taxon>
        <taxon>Oomycota</taxon>
        <taxon>Peronosporomycetes</taxon>
        <taxon>Peronosporales</taxon>
        <taxon>Peronosporaceae</taxon>
        <taxon>Phytophthora</taxon>
    </lineage>
</organism>
<dbReference type="Proteomes" id="UP000693981">
    <property type="component" value="Unassembled WGS sequence"/>
</dbReference>
<dbReference type="OrthoDB" id="59870at2759"/>
<keyword evidence="2" id="KW-1185">Reference proteome</keyword>
<name>A0A8T1W715_9STRA</name>
<proteinExistence type="predicted"/>
<protein>
    <submittedName>
        <fullName evidence="1">Uncharacterized protein</fullName>
    </submittedName>
</protein>
<accession>A0A8T1W715</accession>
<dbReference type="EMBL" id="JAGDFL010000459">
    <property type="protein sequence ID" value="KAG7387970.1"/>
    <property type="molecule type" value="Genomic_DNA"/>
</dbReference>
<gene>
    <name evidence="1" type="ORF">PHYBOEH_008029</name>
</gene>
<dbReference type="AlphaFoldDB" id="A0A8T1W715"/>
<sequence length="128" mass="14925">MSSTTSHSAALSQVTNETRCKYRSKWCEFPRSVKRNGELHRFCDYHRMKANLNQRRVDRRRKLKFESNICTSASPQDSDVVWYEDLSPKDLEYLDYLLSSGEADKILDGDKDLTKQYGDAFSAAFHYP</sequence>
<evidence type="ECO:0000313" key="2">
    <source>
        <dbReference type="Proteomes" id="UP000693981"/>
    </source>
</evidence>